<dbReference type="Gene3D" id="3.40.50.720">
    <property type="entry name" value="NAD(P)-binding Rossmann-like Domain"/>
    <property type="match status" value="1"/>
</dbReference>
<keyword evidence="2" id="KW-0560">Oxidoreductase</keyword>
<comment type="caution">
    <text evidence="3">The sequence shown here is derived from an EMBL/GenBank/DDBJ whole genome shotgun (WGS) entry which is preliminary data.</text>
</comment>
<name>A0AA38VQ95_9PEZI</name>
<dbReference type="SUPFAM" id="SSF51735">
    <property type="entry name" value="NAD(P)-binding Rossmann-fold domains"/>
    <property type="match status" value="1"/>
</dbReference>
<keyword evidence="4" id="KW-1185">Reference proteome</keyword>
<dbReference type="PRINTS" id="PR00081">
    <property type="entry name" value="GDHRDH"/>
</dbReference>
<dbReference type="GO" id="GO:0016491">
    <property type="term" value="F:oxidoreductase activity"/>
    <property type="evidence" value="ECO:0007669"/>
    <property type="project" value="UniProtKB-KW"/>
</dbReference>
<dbReference type="InterPro" id="IPR051019">
    <property type="entry name" value="VLCFA-Steroid_DH"/>
</dbReference>
<dbReference type="GO" id="GO:0005783">
    <property type="term" value="C:endoplasmic reticulum"/>
    <property type="evidence" value="ECO:0007669"/>
    <property type="project" value="TreeGrafter"/>
</dbReference>
<accession>A0AA38VQ95</accession>
<dbReference type="Pfam" id="PF00106">
    <property type="entry name" value="adh_short"/>
    <property type="match status" value="2"/>
</dbReference>
<organism evidence="3 4">
    <name type="scientific">Coniochaeta hoffmannii</name>
    <dbReference type="NCBI Taxonomy" id="91930"/>
    <lineage>
        <taxon>Eukaryota</taxon>
        <taxon>Fungi</taxon>
        <taxon>Dikarya</taxon>
        <taxon>Ascomycota</taxon>
        <taxon>Pezizomycotina</taxon>
        <taxon>Sordariomycetes</taxon>
        <taxon>Sordariomycetidae</taxon>
        <taxon>Coniochaetales</taxon>
        <taxon>Coniochaetaceae</taxon>
        <taxon>Coniochaeta</taxon>
    </lineage>
</organism>
<evidence type="ECO:0000313" key="3">
    <source>
        <dbReference type="EMBL" id="KAJ9144733.1"/>
    </source>
</evidence>
<evidence type="ECO:0000256" key="1">
    <source>
        <dbReference type="ARBA" id="ARBA00006484"/>
    </source>
</evidence>
<evidence type="ECO:0000256" key="2">
    <source>
        <dbReference type="ARBA" id="ARBA00023002"/>
    </source>
</evidence>
<proteinExistence type="inferred from homology"/>
<gene>
    <name evidence="3" type="ORF">NKR19_g6369</name>
</gene>
<dbReference type="InterPro" id="IPR002347">
    <property type="entry name" value="SDR_fam"/>
</dbReference>
<dbReference type="InterPro" id="IPR036291">
    <property type="entry name" value="NAD(P)-bd_dom_sf"/>
</dbReference>
<dbReference type="Proteomes" id="UP001174691">
    <property type="component" value="Unassembled WGS sequence"/>
</dbReference>
<dbReference type="AlphaFoldDB" id="A0AA38VQ95"/>
<reference evidence="3" key="1">
    <citation type="submission" date="2022-07" db="EMBL/GenBank/DDBJ databases">
        <title>Fungi with potential for degradation of polypropylene.</title>
        <authorList>
            <person name="Gostincar C."/>
        </authorList>
    </citation>
    <scope>NUCLEOTIDE SEQUENCE</scope>
    <source>
        <strain evidence="3">EXF-13287</strain>
    </source>
</reference>
<dbReference type="PANTHER" id="PTHR43899">
    <property type="entry name" value="RH59310P"/>
    <property type="match status" value="1"/>
</dbReference>
<comment type="similarity">
    <text evidence="1">Belongs to the short-chain dehydrogenases/reductases (SDR) family.</text>
</comment>
<sequence>MASLIDPSPLLQRLNQWWSASSSTTAVLTALGFLTAARLAYSILDFTYFYLKPSKLRRYLHLPQQDPNKQHPWALVTGATDGIGKAFAHELAKHGLNVVIHGRNAAKLATVEEQLRAAHPGREFRTLMVDAGEVGCASCLRQRETGLPVSSAVVDFDAVVRSLSDLHLTVVVSNAGGAPHPVYRTLDQIPEAELAANVSLNALFPLHLLSRLLPLLARNAPSLIITVGSLADNGLPLLSSYGPSKAFLTSLAGVVARDVRLEGRDVEVVGMRCGRVTGVGHQRTPPTLLVPDAGTWAAAALGRVGAGSMECVPYWPHALQQVLGVGMLPGWARERLFRRIMSGLREEERGRLRAEGKGKGE</sequence>
<dbReference type="EMBL" id="JANBVN010000097">
    <property type="protein sequence ID" value="KAJ9144733.1"/>
    <property type="molecule type" value="Genomic_DNA"/>
</dbReference>
<evidence type="ECO:0000313" key="4">
    <source>
        <dbReference type="Proteomes" id="UP001174691"/>
    </source>
</evidence>
<dbReference type="PANTHER" id="PTHR43899:SF13">
    <property type="entry name" value="RH59310P"/>
    <property type="match status" value="1"/>
</dbReference>
<protein>
    <submittedName>
        <fullName evidence="3">Short chain dehydrogenase</fullName>
    </submittedName>
</protein>